<evidence type="ECO:0000313" key="2">
    <source>
        <dbReference type="EMBL" id="TNC52938.1"/>
    </source>
</evidence>
<dbReference type="AlphaFoldDB" id="A0A5C4N5K5"/>
<dbReference type="EMBL" id="VDFU01000001">
    <property type="protein sequence ID" value="TNC52938.1"/>
    <property type="molecule type" value="Genomic_DNA"/>
</dbReference>
<accession>A0A5C4N5K5</accession>
<feature type="region of interest" description="Disordered" evidence="1">
    <location>
        <begin position="96"/>
        <end position="151"/>
    </location>
</feature>
<feature type="compositionally biased region" description="Basic and acidic residues" evidence="1">
    <location>
        <begin position="142"/>
        <end position="151"/>
    </location>
</feature>
<dbReference type="RefSeq" id="WP_139074822.1">
    <property type="nucleotide sequence ID" value="NZ_VDFU01000001.1"/>
</dbReference>
<organism evidence="2 3">
    <name type="scientific">Rubellimicrobium rubrum</name>
    <dbReference type="NCBI Taxonomy" id="2585369"/>
    <lineage>
        <taxon>Bacteria</taxon>
        <taxon>Pseudomonadati</taxon>
        <taxon>Pseudomonadota</taxon>
        <taxon>Alphaproteobacteria</taxon>
        <taxon>Rhodobacterales</taxon>
        <taxon>Roseobacteraceae</taxon>
        <taxon>Rubellimicrobium</taxon>
    </lineage>
</organism>
<gene>
    <name evidence="2" type="ORF">FHG66_01195</name>
</gene>
<dbReference type="Proteomes" id="UP000305887">
    <property type="component" value="Unassembled WGS sequence"/>
</dbReference>
<name>A0A5C4N5K5_9RHOB</name>
<reference evidence="2 3" key="1">
    <citation type="submission" date="2019-06" db="EMBL/GenBank/DDBJ databases">
        <title>YIM 131921 draft genome.</title>
        <authorList>
            <person name="Jiang L."/>
        </authorList>
    </citation>
    <scope>NUCLEOTIDE SEQUENCE [LARGE SCALE GENOMIC DNA]</scope>
    <source>
        <strain evidence="2 3">YIM 131921</strain>
    </source>
</reference>
<proteinExistence type="predicted"/>
<evidence type="ECO:0000256" key="1">
    <source>
        <dbReference type="SAM" id="MobiDB-lite"/>
    </source>
</evidence>
<dbReference type="OrthoDB" id="7658888at2"/>
<sequence length="151" mass="16283">MQSHEYRVIPAPRRGVKIKGARTPEDRFARAVEGEMNRMALDGWEFVRSDTLPCEQKAGWFSKPTTVFQTLLVFRRSKVEEATVPVGAAMPPPLAHATMPPAVPPLADLSAPARSLGLPDLQPAAAPAPSAPPHLALVEPPRAAESRHAAE</sequence>
<comment type="caution">
    <text evidence="2">The sequence shown here is derived from an EMBL/GenBank/DDBJ whole genome shotgun (WGS) entry which is preliminary data.</text>
</comment>
<keyword evidence="3" id="KW-1185">Reference proteome</keyword>
<evidence type="ECO:0000313" key="3">
    <source>
        <dbReference type="Proteomes" id="UP000305887"/>
    </source>
</evidence>
<feature type="compositionally biased region" description="Low complexity" evidence="1">
    <location>
        <begin position="116"/>
        <end position="137"/>
    </location>
</feature>
<protein>
    <submittedName>
        <fullName evidence="2">DUF4177 domain-containing protein</fullName>
    </submittedName>
</protein>